<evidence type="ECO:0000313" key="2">
    <source>
        <dbReference type="Proteomes" id="UP000244162"/>
    </source>
</evidence>
<keyword evidence="2" id="KW-1185">Reference proteome</keyword>
<name>A0A2T5FTY9_9SPHN</name>
<organism evidence="1 2">
    <name type="scientific">Sphingomonas oleivorans</name>
    <dbReference type="NCBI Taxonomy" id="1735121"/>
    <lineage>
        <taxon>Bacteria</taxon>
        <taxon>Pseudomonadati</taxon>
        <taxon>Pseudomonadota</taxon>
        <taxon>Alphaproteobacteria</taxon>
        <taxon>Sphingomonadales</taxon>
        <taxon>Sphingomonadaceae</taxon>
        <taxon>Sphingomonas</taxon>
    </lineage>
</organism>
<evidence type="ECO:0000313" key="1">
    <source>
        <dbReference type="EMBL" id="PTQ07741.1"/>
    </source>
</evidence>
<evidence type="ECO:0008006" key="3">
    <source>
        <dbReference type="Google" id="ProtNLM"/>
    </source>
</evidence>
<accession>A0A2T5FTY9</accession>
<sequence length="109" mass="12028">MSKTIIFIHGAWVTPACWDSFRKPFENAAYTGSEKDLLVSPYVTRSAFRIQRRSAARTDYAFFPGLSHLLIGEPGWEDVAAVVQEWLAQLDLPAAAPARPPLPSLRAAA</sequence>
<dbReference type="OrthoDB" id="9814966at2"/>
<dbReference type="AlphaFoldDB" id="A0A2T5FTY9"/>
<dbReference type="EMBL" id="NWBU01000017">
    <property type="protein sequence ID" value="PTQ07741.1"/>
    <property type="molecule type" value="Genomic_DNA"/>
</dbReference>
<dbReference type="RefSeq" id="WP_107969597.1">
    <property type="nucleotide sequence ID" value="NZ_NWBU01000017.1"/>
</dbReference>
<protein>
    <recommendedName>
        <fullName evidence="3">Alpha/beta hydrolase</fullName>
    </recommendedName>
</protein>
<proteinExistence type="predicted"/>
<reference evidence="1 2" key="1">
    <citation type="submission" date="2017-09" db="EMBL/GenBank/DDBJ databases">
        <title>Sphingomonas panjinensis sp.nov., isolated from oil-contaminated soil.</title>
        <authorList>
            <person name="Wang L."/>
            <person name="Chen L."/>
        </authorList>
    </citation>
    <scope>NUCLEOTIDE SEQUENCE [LARGE SCALE GENOMIC DNA]</scope>
    <source>
        <strain evidence="1 2">FW-11</strain>
    </source>
</reference>
<dbReference type="Proteomes" id="UP000244162">
    <property type="component" value="Unassembled WGS sequence"/>
</dbReference>
<gene>
    <name evidence="1" type="ORF">CLG96_16410</name>
</gene>
<comment type="caution">
    <text evidence="1">The sequence shown here is derived from an EMBL/GenBank/DDBJ whole genome shotgun (WGS) entry which is preliminary data.</text>
</comment>